<proteinExistence type="predicted"/>
<dbReference type="RefSeq" id="XP_060426703.1">
    <property type="nucleotide sequence ID" value="XM_060572697.1"/>
</dbReference>
<name>A0AAJ0EUX5_9PEZI</name>
<feature type="region of interest" description="Disordered" evidence="1">
    <location>
        <begin position="231"/>
        <end position="257"/>
    </location>
</feature>
<reference evidence="2" key="1">
    <citation type="submission" date="2021-06" db="EMBL/GenBank/DDBJ databases">
        <title>Comparative genomics, transcriptomics and evolutionary studies reveal genomic signatures of adaptation to plant cell wall in hemibiotrophic fungi.</title>
        <authorList>
            <consortium name="DOE Joint Genome Institute"/>
            <person name="Baroncelli R."/>
            <person name="Diaz J.F."/>
            <person name="Benocci T."/>
            <person name="Peng M."/>
            <person name="Battaglia E."/>
            <person name="Haridas S."/>
            <person name="Andreopoulos W."/>
            <person name="Labutti K."/>
            <person name="Pangilinan J."/>
            <person name="Floch G.L."/>
            <person name="Makela M.R."/>
            <person name="Henrissat B."/>
            <person name="Grigoriev I.V."/>
            <person name="Crouch J.A."/>
            <person name="De Vries R.P."/>
            <person name="Sukno S.A."/>
            <person name="Thon M.R."/>
        </authorList>
    </citation>
    <scope>NUCLEOTIDE SEQUENCE</scope>
    <source>
        <strain evidence="2">CBS 193.32</strain>
    </source>
</reference>
<feature type="region of interest" description="Disordered" evidence="1">
    <location>
        <begin position="65"/>
        <end position="101"/>
    </location>
</feature>
<comment type="caution">
    <text evidence="2">The sequence shown here is derived from an EMBL/GenBank/DDBJ whole genome shotgun (WGS) entry which is preliminary data.</text>
</comment>
<sequence length="257" mass="28872">MLPASYHPPPSPELETRYRIKHPCMMYLILPQAPTSLSSPLHLTLTRNQKAVHQLHDVRHIIHSATLHSSPTVRPPPPAHTPGLHSRRPHHPHTATDDPWQCRPGCAARPFLYSPFPSHIPPNAAFIHSKTWHPFIPLVSAFLPPSFVPESSRERKSHSRHLGLSHPSHSLLSLPSYNENPGMRTSCVHIPLPTYGTPPRRMKLAPTYGMDPLWMMGSPFRLLFRSFSGRGVSPGKGKSETPFASKPPYHYNPKPQV</sequence>
<dbReference type="GeneID" id="85457223"/>
<dbReference type="Proteomes" id="UP001224890">
    <property type="component" value="Unassembled WGS sequence"/>
</dbReference>
<evidence type="ECO:0000256" key="1">
    <source>
        <dbReference type="SAM" id="MobiDB-lite"/>
    </source>
</evidence>
<accession>A0AAJ0EUX5</accession>
<dbReference type="AlphaFoldDB" id="A0AAJ0EUX5"/>
<gene>
    <name evidence="2" type="ORF">BDP55DRAFT_634712</name>
</gene>
<organism evidence="2 3">
    <name type="scientific">Colletotrichum godetiae</name>
    <dbReference type="NCBI Taxonomy" id="1209918"/>
    <lineage>
        <taxon>Eukaryota</taxon>
        <taxon>Fungi</taxon>
        <taxon>Dikarya</taxon>
        <taxon>Ascomycota</taxon>
        <taxon>Pezizomycotina</taxon>
        <taxon>Sordariomycetes</taxon>
        <taxon>Hypocreomycetidae</taxon>
        <taxon>Glomerellales</taxon>
        <taxon>Glomerellaceae</taxon>
        <taxon>Colletotrichum</taxon>
        <taxon>Colletotrichum acutatum species complex</taxon>
    </lineage>
</organism>
<dbReference type="EMBL" id="JAHMHR010000036">
    <property type="protein sequence ID" value="KAK1672700.1"/>
    <property type="molecule type" value="Genomic_DNA"/>
</dbReference>
<evidence type="ECO:0000313" key="3">
    <source>
        <dbReference type="Proteomes" id="UP001224890"/>
    </source>
</evidence>
<protein>
    <submittedName>
        <fullName evidence="2">Uncharacterized protein</fullName>
    </submittedName>
</protein>
<evidence type="ECO:0000313" key="2">
    <source>
        <dbReference type="EMBL" id="KAK1672700.1"/>
    </source>
</evidence>
<keyword evidence="3" id="KW-1185">Reference proteome</keyword>